<keyword evidence="3" id="KW-1185">Reference proteome</keyword>
<gene>
    <name evidence="2" type="ORF">GCM10009682_52190</name>
</gene>
<evidence type="ECO:0000256" key="1">
    <source>
        <dbReference type="SAM" id="MobiDB-lite"/>
    </source>
</evidence>
<protein>
    <submittedName>
        <fullName evidence="2">Uncharacterized protein</fullName>
    </submittedName>
</protein>
<feature type="region of interest" description="Disordered" evidence="1">
    <location>
        <begin position="1"/>
        <end position="25"/>
    </location>
</feature>
<dbReference type="RefSeq" id="WP_344137906.1">
    <property type="nucleotide sequence ID" value="NZ_BAAALT010000226.1"/>
</dbReference>
<evidence type="ECO:0000313" key="3">
    <source>
        <dbReference type="Proteomes" id="UP001500218"/>
    </source>
</evidence>
<reference evidence="3" key="1">
    <citation type="journal article" date="2019" name="Int. J. Syst. Evol. Microbiol.">
        <title>The Global Catalogue of Microorganisms (GCM) 10K type strain sequencing project: providing services to taxonomists for standard genome sequencing and annotation.</title>
        <authorList>
            <consortium name="The Broad Institute Genomics Platform"/>
            <consortium name="The Broad Institute Genome Sequencing Center for Infectious Disease"/>
            <person name="Wu L."/>
            <person name="Ma J."/>
        </authorList>
    </citation>
    <scope>NUCLEOTIDE SEQUENCE [LARGE SCALE GENOMIC DNA]</scope>
    <source>
        <strain evidence="3">JCM 13250</strain>
    </source>
</reference>
<organism evidence="2 3">
    <name type="scientific">Luedemannella flava</name>
    <dbReference type="NCBI Taxonomy" id="349316"/>
    <lineage>
        <taxon>Bacteria</taxon>
        <taxon>Bacillati</taxon>
        <taxon>Actinomycetota</taxon>
        <taxon>Actinomycetes</taxon>
        <taxon>Micromonosporales</taxon>
        <taxon>Micromonosporaceae</taxon>
        <taxon>Luedemannella</taxon>
    </lineage>
</organism>
<sequence>MPDEERVDPIDITPRSGEEPPVSGRQRWPQQRLVLTILAVLVAFALGRVTAPAPAPTSQQPAGTAADVMATGRQCSVQNGKTLQVGIEIGNQGPSTVTVHSLQASAPLGGLSLRGVGWGACGQLGVVPMGAAAAGQPTRLIPAGGFDWIWALYDVTEACPAPYPVRFLIDPVTSADLVDVGGFNDLGDVPYTGCT</sequence>
<dbReference type="EMBL" id="BAAALT010000226">
    <property type="protein sequence ID" value="GAA1826046.1"/>
    <property type="molecule type" value="Genomic_DNA"/>
</dbReference>
<dbReference type="Proteomes" id="UP001500218">
    <property type="component" value="Unassembled WGS sequence"/>
</dbReference>
<accession>A0ABP4YPL5</accession>
<comment type="caution">
    <text evidence="2">The sequence shown here is derived from an EMBL/GenBank/DDBJ whole genome shotgun (WGS) entry which is preliminary data.</text>
</comment>
<name>A0ABP4YPL5_9ACTN</name>
<evidence type="ECO:0000313" key="2">
    <source>
        <dbReference type="EMBL" id="GAA1826046.1"/>
    </source>
</evidence>
<proteinExistence type="predicted"/>